<organism evidence="2 3">
    <name type="scientific">Meripilus lineatus</name>
    <dbReference type="NCBI Taxonomy" id="2056292"/>
    <lineage>
        <taxon>Eukaryota</taxon>
        <taxon>Fungi</taxon>
        <taxon>Dikarya</taxon>
        <taxon>Basidiomycota</taxon>
        <taxon>Agaricomycotina</taxon>
        <taxon>Agaricomycetes</taxon>
        <taxon>Polyporales</taxon>
        <taxon>Meripilaceae</taxon>
        <taxon>Meripilus</taxon>
    </lineage>
</organism>
<gene>
    <name evidence="2" type="ORF">NLI96_g7410</name>
</gene>
<dbReference type="AlphaFoldDB" id="A0AAD5UZ84"/>
<proteinExistence type="predicted"/>
<feature type="compositionally biased region" description="Basic and acidic residues" evidence="1">
    <location>
        <begin position="102"/>
        <end position="123"/>
    </location>
</feature>
<evidence type="ECO:0000313" key="3">
    <source>
        <dbReference type="Proteomes" id="UP001212997"/>
    </source>
</evidence>
<accession>A0AAD5UZ84</accession>
<feature type="compositionally biased region" description="Basic and acidic residues" evidence="1">
    <location>
        <begin position="138"/>
        <end position="149"/>
    </location>
</feature>
<dbReference type="EMBL" id="JANAWD010000302">
    <property type="protein sequence ID" value="KAJ3481812.1"/>
    <property type="molecule type" value="Genomic_DNA"/>
</dbReference>
<evidence type="ECO:0000313" key="2">
    <source>
        <dbReference type="EMBL" id="KAJ3481812.1"/>
    </source>
</evidence>
<dbReference type="Proteomes" id="UP001212997">
    <property type="component" value="Unassembled WGS sequence"/>
</dbReference>
<reference evidence="2" key="1">
    <citation type="submission" date="2022-07" db="EMBL/GenBank/DDBJ databases">
        <title>Genome Sequence of Physisporinus lineatus.</title>
        <authorList>
            <person name="Buettner E."/>
        </authorList>
    </citation>
    <scope>NUCLEOTIDE SEQUENCE</scope>
    <source>
        <strain evidence="2">VT162</strain>
    </source>
</reference>
<keyword evidence="3" id="KW-1185">Reference proteome</keyword>
<comment type="caution">
    <text evidence="2">The sequence shown here is derived from an EMBL/GenBank/DDBJ whole genome shotgun (WGS) entry which is preliminary data.</text>
</comment>
<protein>
    <submittedName>
        <fullName evidence="2">Uncharacterized protein</fullName>
    </submittedName>
</protein>
<feature type="region of interest" description="Disordered" evidence="1">
    <location>
        <begin position="102"/>
        <end position="176"/>
    </location>
</feature>
<evidence type="ECO:0000256" key="1">
    <source>
        <dbReference type="SAM" id="MobiDB-lite"/>
    </source>
</evidence>
<name>A0AAD5UZ84_9APHY</name>
<feature type="compositionally biased region" description="Polar residues" evidence="1">
    <location>
        <begin position="159"/>
        <end position="169"/>
    </location>
</feature>
<sequence>MTQPTTIPLQPEPVISFPSILSRVREAYPELPLDPVILQSILLCLIAGRFNQSHGEGCETHRGKNLLLRTRKEDVGMVLNITSMILNTVFGFSTAKTKIKPKEIPKRRCQPREEQPQHPEEFLRSLFFRARRGPRHSYSTEKDVRDSPSKRHSRHVPRRSSTFPSNSGSPEIVSPIPVVAGPSSLIREATDESTEAASMVSSRRPLISPSSTVKSRPGAPRMQTEPLFTLFSPPPLNKAHSPSLSQISNATYTPGTIPKAVVVSGLENTELPAQRALNRVLGDRKLVLAGIGDNEGGTWVFSDDFIFVYVCELEPSDRPDVLRPLIDKFAMSVDINVSPTTRQLLGAHRSSHSSTPLSASFVGSPRSPFVSLTPHAPSPEPPPRFFRSPSLGFSNSSGSAGHPAITASDLMELRRLASPIYIPPRTASEEEVSMKAYTSIHPSLQLYLSDLFSATRHHPELDGTLLSLQAHRDAEDLIRAYRVISGSSLGTDIITALVTSPQSMRLDDDVDEETDDGESKFEVDSLGWTRSEDGGRITMAFEGADGVAVRVQAPDTPMTGTPYLGNVELDAQGRSQAVGPPQPPSIWDVSEVDIARVFPRIVSHRLSVRSGPDDEILGSIMFPAARKQSDIGSGDLFGGDGDDDSTTVHVRKTVKEILVAILADV</sequence>
<feature type="region of interest" description="Disordered" evidence="1">
    <location>
        <begin position="193"/>
        <end position="221"/>
    </location>
</feature>